<dbReference type="KEGG" id="par:Psyc_0010"/>
<feature type="transmembrane region" description="Helical" evidence="1">
    <location>
        <begin position="302"/>
        <end position="328"/>
    </location>
</feature>
<dbReference type="AlphaFoldDB" id="Q4FVS4"/>
<dbReference type="OrthoDB" id="6654915at2"/>
<keyword evidence="1" id="KW-0812">Transmembrane</keyword>
<protein>
    <submittedName>
        <fullName evidence="2">Uncharacterized protein</fullName>
    </submittedName>
</protein>
<organism evidence="2 3">
    <name type="scientific">Psychrobacter arcticus (strain DSM 17307 / VKM B-2377 / 273-4)</name>
    <dbReference type="NCBI Taxonomy" id="259536"/>
    <lineage>
        <taxon>Bacteria</taxon>
        <taxon>Pseudomonadati</taxon>
        <taxon>Pseudomonadota</taxon>
        <taxon>Gammaproteobacteria</taxon>
        <taxon>Moraxellales</taxon>
        <taxon>Moraxellaceae</taxon>
        <taxon>Psychrobacter</taxon>
    </lineage>
</organism>
<dbReference type="EMBL" id="CP000082">
    <property type="protein sequence ID" value="AAZ17884.1"/>
    <property type="molecule type" value="Genomic_DNA"/>
</dbReference>
<dbReference type="HOGENOM" id="CLU_637554_0_0_6"/>
<keyword evidence="1" id="KW-1133">Transmembrane helix</keyword>
<gene>
    <name evidence="2" type="ordered locus">Psyc_0010</name>
</gene>
<accession>Q4FVS4</accession>
<keyword evidence="3" id="KW-1185">Reference proteome</keyword>
<dbReference type="RefSeq" id="WP_011279323.1">
    <property type="nucleotide sequence ID" value="NC_007204.1"/>
</dbReference>
<keyword evidence="1" id="KW-0472">Membrane</keyword>
<feature type="transmembrane region" description="Helical" evidence="1">
    <location>
        <begin position="263"/>
        <end position="282"/>
    </location>
</feature>
<dbReference type="Proteomes" id="UP000000546">
    <property type="component" value="Chromosome"/>
</dbReference>
<reference evidence="2 3" key="1">
    <citation type="journal article" date="2010" name="Appl. Environ. Microbiol.">
        <title>The genome sequence of Psychrobacter arcticus 273-4, a psychroactive Siberian permafrost bacterium, reveals mechanisms for adaptation to low-temperature growth.</title>
        <authorList>
            <person name="Ayala-del-Rio H.L."/>
            <person name="Chain P.S."/>
            <person name="Grzymski J.J."/>
            <person name="Ponder M.A."/>
            <person name="Ivanova N."/>
            <person name="Bergholz P.W."/>
            <person name="Di Bartolo G."/>
            <person name="Hauser L."/>
            <person name="Land M."/>
            <person name="Bakermans C."/>
            <person name="Rodrigues D."/>
            <person name="Klappenbach J."/>
            <person name="Zarka D."/>
            <person name="Larimer F."/>
            <person name="Richardson P."/>
            <person name="Murray A."/>
            <person name="Thomashow M."/>
            <person name="Tiedje J.M."/>
        </authorList>
    </citation>
    <scope>NUCLEOTIDE SEQUENCE [LARGE SCALE GENOMIC DNA]</scope>
    <source>
        <strain evidence="3">DSM 17307 / VKM B-2377 / 273-4</strain>
    </source>
</reference>
<evidence type="ECO:0000313" key="3">
    <source>
        <dbReference type="Proteomes" id="UP000000546"/>
    </source>
</evidence>
<proteinExistence type="predicted"/>
<sequence>MDKKQLEDIFKPSVMERMNEIQRQIDPLHQIRSSSKISEMMGKNARVSSVANIGEIARKASQQSGLDFASFENQSTIARYADLGFQDMVALQDTFLEARRGLSAYSDTLSMKDRMIQSIGGNNAYKDMMASFSQFRESIEPLKGSFNAARAIFETSESFKLVKEIQSQAALVNSLSSEYSSVFKQFESLRNLESFKAISRLENFPNDKVWTQNYDKAREITEDSLAEAKNIDASISDEVSSVDDFNKLSEERQSILLSLYSNYYYPIILTYLVIGIWWNIFLNENLDLSNRVFVYFESTKGVFSYLGTNFYLPSSGVIDGLVASFIYMKFPEFKKNSKDVGVKKAIKMLFYSSDSVINRSMLKGCRVITEDNTYLRESHHADAIGIEILSKGTIVRVVGKEGKSWLLVEPLFNTEIGKGWILRSDTITFK</sequence>
<name>Q4FVS4_PSYA2</name>
<evidence type="ECO:0000313" key="2">
    <source>
        <dbReference type="EMBL" id="AAZ17884.1"/>
    </source>
</evidence>
<evidence type="ECO:0000256" key="1">
    <source>
        <dbReference type="SAM" id="Phobius"/>
    </source>
</evidence>